<reference evidence="1 2" key="1">
    <citation type="journal article" date="2016" name="Environ. Microbiol.">
        <title>Genomic resolution of a cold subsurface aquifer community provides metabolic insights for novel microbes adapted to high CO concentrations.</title>
        <authorList>
            <person name="Probst A.J."/>
            <person name="Castelle C.J."/>
            <person name="Singh A."/>
            <person name="Brown C.T."/>
            <person name="Anantharaman K."/>
            <person name="Sharon I."/>
            <person name="Hug L.A."/>
            <person name="Burstein D."/>
            <person name="Emerson J.B."/>
            <person name="Thomas B.C."/>
            <person name="Banfield J.F."/>
        </authorList>
    </citation>
    <scope>NUCLEOTIDE SEQUENCE [LARGE SCALE GENOMIC DNA]</scope>
    <source>
        <strain evidence="1">CG1_02_47_685</strain>
    </source>
</reference>
<proteinExistence type="predicted"/>
<dbReference type="AlphaFoldDB" id="A0A1J4VFL6"/>
<protein>
    <submittedName>
        <fullName evidence="1">Uncharacterized protein</fullName>
    </submittedName>
</protein>
<evidence type="ECO:0000313" key="2">
    <source>
        <dbReference type="Proteomes" id="UP000183206"/>
    </source>
</evidence>
<comment type="caution">
    <text evidence="1">The sequence shown here is derived from an EMBL/GenBank/DDBJ whole genome shotgun (WGS) entry which is preliminary data.</text>
</comment>
<evidence type="ECO:0000313" key="1">
    <source>
        <dbReference type="EMBL" id="OIO33286.1"/>
    </source>
</evidence>
<accession>A0A1J4VFL6</accession>
<dbReference type="EMBL" id="MNVO01000013">
    <property type="protein sequence ID" value="OIO33286.1"/>
    <property type="molecule type" value="Genomic_DNA"/>
</dbReference>
<gene>
    <name evidence="1" type="ORF">AUJ44_00665</name>
</gene>
<sequence length="105" mass="12133">MRHRQKMWENEFCPSEFCQKKAVKQGIYLLDTECPINSDDHLHEFLHRLIAMYPRSVAIDDLYIREHGMEILSTEFTGGIPDVFQDLGSLFSDLLEHCGFASGIV</sequence>
<name>A0A1J4VFL6_9BACT</name>
<organism evidence="1 2">
    <name type="scientific">Candidatus Nomurabacteria bacterium CG1_02_47_685</name>
    <dbReference type="NCBI Taxonomy" id="1805282"/>
    <lineage>
        <taxon>Bacteria</taxon>
        <taxon>Candidatus Nomuraibacteriota</taxon>
    </lineage>
</organism>
<dbReference type="Proteomes" id="UP000183206">
    <property type="component" value="Unassembled WGS sequence"/>
</dbReference>